<dbReference type="Pfam" id="PF04542">
    <property type="entry name" value="Sigma70_r2"/>
    <property type="match status" value="1"/>
</dbReference>
<dbReference type="Gene3D" id="1.10.1740.10">
    <property type="match status" value="1"/>
</dbReference>
<dbReference type="InterPro" id="IPR013249">
    <property type="entry name" value="RNA_pol_sigma70_r4_t2"/>
</dbReference>
<dbReference type="RefSeq" id="WP_073113352.1">
    <property type="nucleotide sequence ID" value="NZ_FQZY01000135.1"/>
</dbReference>
<dbReference type="STRING" id="1121950.SAMN02745243_04157"/>
<dbReference type="Gene3D" id="1.10.10.10">
    <property type="entry name" value="Winged helix-like DNA-binding domain superfamily/Winged helix DNA-binding domain"/>
    <property type="match status" value="1"/>
</dbReference>
<name>A0A1M6X4X8_9FIRM</name>
<gene>
    <name evidence="7" type="ORF">SAMN02745243_04157</name>
</gene>
<dbReference type="InterPro" id="IPR007627">
    <property type="entry name" value="RNA_pol_sigma70_r2"/>
</dbReference>
<feature type="domain" description="RNA polymerase sigma-70 region 2" evidence="5">
    <location>
        <begin position="25"/>
        <end position="84"/>
    </location>
</feature>
<evidence type="ECO:0000259" key="6">
    <source>
        <dbReference type="Pfam" id="PF08281"/>
    </source>
</evidence>
<dbReference type="Proteomes" id="UP000184301">
    <property type="component" value="Unassembled WGS sequence"/>
</dbReference>
<dbReference type="InterPro" id="IPR013324">
    <property type="entry name" value="RNA_pol_sigma_r3/r4-like"/>
</dbReference>
<dbReference type="InterPro" id="IPR014284">
    <property type="entry name" value="RNA_pol_sigma-70_dom"/>
</dbReference>
<keyword evidence="4" id="KW-0804">Transcription</keyword>
<evidence type="ECO:0000256" key="1">
    <source>
        <dbReference type="ARBA" id="ARBA00010641"/>
    </source>
</evidence>
<keyword evidence="8" id="KW-1185">Reference proteome</keyword>
<reference evidence="7 8" key="1">
    <citation type="submission" date="2016-11" db="EMBL/GenBank/DDBJ databases">
        <authorList>
            <person name="Jaros S."/>
            <person name="Januszkiewicz K."/>
            <person name="Wedrychowicz H."/>
        </authorList>
    </citation>
    <scope>NUCLEOTIDE SEQUENCE [LARGE SCALE GENOMIC DNA]</scope>
    <source>
        <strain evidence="7 8">DSM 15480</strain>
    </source>
</reference>
<sequence length="168" mass="19696">MEKLIIQAKRRNPDAFTELMQSQMQNMYKTARAILYNDEDVADAISETILTCWEKIGQLNDNRYFRTWMTRILVNKCNDLIRKKETLLRNEAPSEQADTDKGFENAEWKAVLGTLSETYRLVMMLYYIEGFKTCEISQILEIPESTIRTKLARGRVQLADICELRRTV</sequence>
<dbReference type="GO" id="GO:0016987">
    <property type="term" value="F:sigma factor activity"/>
    <property type="evidence" value="ECO:0007669"/>
    <property type="project" value="UniProtKB-KW"/>
</dbReference>
<evidence type="ECO:0000256" key="3">
    <source>
        <dbReference type="ARBA" id="ARBA00023082"/>
    </source>
</evidence>
<dbReference type="SUPFAM" id="SSF88659">
    <property type="entry name" value="Sigma3 and sigma4 domains of RNA polymerase sigma factors"/>
    <property type="match status" value="1"/>
</dbReference>
<evidence type="ECO:0000256" key="2">
    <source>
        <dbReference type="ARBA" id="ARBA00023015"/>
    </source>
</evidence>
<feature type="domain" description="RNA polymerase sigma factor 70 region 4 type 2" evidence="6">
    <location>
        <begin position="110"/>
        <end position="158"/>
    </location>
</feature>
<keyword evidence="3" id="KW-0731">Sigma factor</keyword>
<dbReference type="InterPro" id="IPR013325">
    <property type="entry name" value="RNA_pol_sigma_r2"/>
</dbReference>
<dbReference type="OrthoDB" id="9782703at2"/>
<dbReference type="NCBIfam" id="TIGR02937">
    <property type="entry name" value="sigma70-ECF"/>
    <property type="match status" value="1"/>
</dbReference>
<dbReference type="InterPro" id="IPR036388">
    <property type="entry name" value="WH-like_DNA-bd_sf"/>
</dbReference>
<evidence type="ECO:0000256" key="4">
    <source>
        <dbReference type="ARBA" id="ARBA00023163"/>
    </source>
</evidence>
<evidence type="ECO:0000313" key="8">
    <source>
        <dbReference type="Proteomes" id="UP000184301"/>
    </source>
</evidence>
<organism evidence="7 8">
    <name type="scientific">Hespellia stercorisuis DSM 15480</name>
    <dbReference type="NCBI Taxonomy" id="1121950"/>
    <lineage>
        <taxon>Bacteria</taxon>
        <taxon>Bacillati</taxon>
        <taxon>Bacillota</taxon>
        <taxon>Clostridia</taxon>
        <taxon>Lachnospirales</taxon>
        <taxon>Lachnospiraceae</taxon>
        <taxon>Hespellia</taxon>
    </lineage>
</organism>
<dbReference type="EMBL" id="FQZY01000135">
    <property type="protein sequence ID" value="SHL00966.1"/>
    <property type="molecule type" value="Genomic_DNA"/>
</dbReference>
<dbReference type="PANTHER" id="PTHR43133">
    <property type="entry name" value="RNA POLYMERASE ECF-TYPE SIGMA FACTO"/>
    <property type="match status" value="1"/>
</dbReference>
<dbReference type="SUPFAM" id="SSF88946">
    <property type="entry name" value="Sigma2 domain of RNA polymerase sigma factors"/>
    <property type="match status" value="1"/>
</dbReference>
<dbReference type="PANTHER" id="PTHR43133:SF51">
    <property type="entry name" value="RNA POLYMERASE SIGMA FACTOR"/>
    <property type="match status" value="1"/>
</dbReference>
<dbReference type="InterPro" id="IPR039425">
    <property type="entry name" value="RNA_pol_sigma-70-like"/>
</dbReference>
<dbReference type="AlphaFoldDB" id="A0A1M6X4X8"/>
<evidence type="ECO:0000259" key="5">
    <source>
        <dbReference type="Pfam" id="PF04542"/>
    </source>
</evidence>
<dbReference type="GO" id="GO:0006352">
    <property type="term" value="P:DNA-templated transcription initiation"/>
    <property type="evidence" value="ECO:0007669"/>
    <property type="project" value="InterPro"/>
</dbReference>
<evidence type="ECO:0000313" key="7">
    <source>
        <dbReference type="EMBL" id="SHL00966.1"/>
    </source>
</evidence>
<protein>
    <submittedName>
        <fullName evidence="7">RNA polymerase sigma-70 factor, ECF subfamily</fullName>
    </submittedName>
</protein>
<comment type="similarity">
    <text evidence="1">Belongs to the sigma-70 factor family. ECF subfamily.</text>
</comment>
<dbReference type="GO" id="GO:0003677">
    <property type="term" value="F:DNA binding"/>
    <property type="evidence" value="ECO:0007669"/>
    <property type="project" value="InterPro"/>
</dbReference>
<dbReference type="Pfam" id="PF08281">
    <property type="entry name" value="Sigma70_r4_2"/>
    <property type="match status" value="1"/>
</dbReference>
<proteinExistence type="inferred from homology"/>
<keyword evidence="2" id="KW-0805">Transcription regulation</keyword>
<accession>A0A1M6X4X8</accession>
<dbReference type="CDD" id="cd06171">
    <property type="entry name" value="Sigma70_r4"/>
    <property type="match status" value="1"/>
</dbReference>